<feature type="repeat" description="RCC1" evidence="2">
    <location>
        <begin position="2"/>
        <end position="55"/>
    </location>
</feature>
<keyword evidence="1" id="KW-0677">Repeat</keyword>
<dbReference type="PANTHER" id="PTHR22870">
    <property type="entry name" value="REGULATOR OF CHROMOSOME CONDENSATION"/>
    <property type="match status" value="1"/>
</dbReference>
<dbReference type="PANTHER" id="PTHR22870:SF466">
    <property type="entry name" value="ANKYRIN REPEAT-CONTAINING PROTEIN"/>
    <property type="match status" value="1"/>
</dbReference>
<dbReference type="InterPro" id="IPR051210">
    <property type="entry name" value="Ub_ligase/GEF_domain"/>
</dbReference>
<dbReference type="InterPro" id="IPR000408">
    <property type="entry name" value="Reg_chr_condens"/>
</dbReference>
<evidence type="ECO:0000256" key="2">
    <source>
        <dbReference type="PROSITE-ProRule" id="PRU00235"/>
    </source>
</evidence>
<dbReference type="Gene3D" id="2.130.10.30">
    <property type="entry name" value="Regulator of chromosome condensation 1/beta-lactamase-inhibitor protein II"/>
    <property type="match status" value="2"/>
</dbReference>
<protein>
    <submittedName>
        <fullName evidence="4">Regulator of chromosome condensation 1/beta-lactamase-inhibitor protein II</fullName>
    </submittedName>
</protein>
<dbReference type="InterPro" id="IPR009091">
    <property type="entry name" value="RCC1/BLIP-II"/>
</dbReference>
<feature type="repeat" description="RCC1" evidence="2">
    <location>
        <begin position="176"/>
        <end position="225"/>
    </location>
</feature>
<dbReference type="EMBL" id="MU251403">
    <property type="protein sequence ID" value="KAG9236615.1"/>
    <property type="molecule type" value="Genomic_DNA"/>
</dbReference>
<evidence type="ECO:0000313" key="5">
    <source>
        <dbReference type="Proteomes" id="UP000824998"/>
    </source>
</evidence>
<evidence type="ECO:0000313" key="4">
    <source>
        <dbReference type="EMBL" id="KAG9236615.1"/>
    </source>
</evidence>
<organism evidence="4 5">
    <name type="scientific">Amylocarpus encephaloides</name>
    <dbReference type="NCBI Taxonomy" id="45428"/>
    <lineage>
        <taxon>Eukaryota</taxon>
        <taxon>Fungi</taxon>
        <taxon>Dikarya</taxon>
        <taxon>Ascomycota</taxon>
        <taxon>Pezizomycotina</taxon>
        <taxon>Leotiomycetes</taxon>
        <taxon>Helotiales</taxon>
        <taxon>Helotiales incertae sedis</taxon>
        <taxon>Amylocarpus</taxon>
    </lineage>
</organism>
<dbReference type="OrthoDB" id="5370059at2759"/>
<feature type="repeat" description="RCC1" evidence="2">
    <location>
        <begin position="121"/>
        <end position="175"/>
    </location>
</feature>
<dbReference type="PRINTS" id="PR00633">
    <property type="entry name" value="RCCNDNSATION"/>
</dbReference>
<dbReference type="Pfam" id="PF25390">
    <property type="entry name" value="WD40_RLD"/>
    <property type="match status" value="1"/>
</dbReference>
<dbReference type="Proteomes" id="UP000824998">
    <property type="component" value="Unassembled WGS sequence"/>
</dbReference>
<gene>
    <name evidence="4" type="ORF">BJ875DRAFT_215219</name>
</gene>
<reference evidence="4" key="1">
    <citation type="journal article" date="2021" name="IMA Fungus">
        <title>Genomic characterization of three marine fungi, including Emericellopsis atlantica sp. nov. with signatures of a generalist lifestyle and marine biomass degradation.</title>
        <authorList>
            <person name="Hagestad O.C."/>
            <person name="Hou L."/>
            <person name="Andersen J.H."/>
            <person name="Hansen E.H."/>
            <person name="Altermark B."/>
            <person name="Li C."/>
            <person name="Kuhnert E."/>
            <person name="Cox R.J."/>
            <person name="Crous P.W."/>
            <person name="Spatafora J.W."/>
            <person name="Lail K."/>
            <person name="Amirebrahimi M."/>
            <person name="Lipzen A."/>
            <person name="Pangilinan J."/>
            <person name="Andreopoulos W."/>
            <person name="Hayes R.D."/>
            <person name="Ng V."/>
            <person name="Grigoriev I.V."/>
            <person name="Jackson S.A."/>
            <person name="Sutton T.D.S."/>
            <person name="Dobson A.D.W."/>
            <person name="Rama T."/>
        </authorList>
    </citation>
    <scope>NUCLEOTIDE SEQUENCE</scope>
    <source>
        <strain evidence="4">TRa018bII</strain>
    </source>
</reference>
<sequence length="364" mass="38740">MTTLFAIGSNDSGQLGIGHHQDVSVPKQVLFENEGISSTPQVRAGSKHTLLLASGEIYFSGDVRSGACGLVSPSVVNEVSFQKIHLAAEESSPLHKPITSHCAVTWAASIIVQRDENAKSTKVYTFGIGDKGELGQGKFLFRSSKAQLIQDFPPKGTEVVDLAASVSHVVAVLDNGDVYGWGNGRKGQLGLPDSFPLSPRKIDGVDFKVVRAVCGKEFTYLLGDPENGHHVVLGLDKWKIISNAPASVVGWKDVGASWATIFVLQKDGKLLSWGRGDLGQLAPPELPELSQIAIGSEHALAYSVDEGVLAWGWGEHGNCGPLAKKDEDVKGRWKVVVSSKYLPPSSKISGIGAGYATSWICLSS</sequence>
<evidence type="ECO:0000256" key="1">
    <source>
        <dbReference type="ARBA" id="ARBA00022737"/>
    </source>
</evidence>
<comment type="caution">
    <text evidence="4">The sequence shown here is derived from an EMBL/GenBank/DDBJ whole genome shotgun (WGS) entry which is preliminary data.</text>
</comment>
<proteinExistence type="predicted"/>
<feature type="repeat" description="RCC1" evidence="2">
    <location>
        <begin position="268"/>
        <end position="305"/>
    </location>
</feature>
<dbReference type="PROSITE" id="PS50012">
    <property type="entry name" value="RCC1_3"/>
    <property type="match status" value="4"/>
</dbReference>
<accession>A0A9P7YP21</accession>
<dbReference type="SUPFAM" id="SSF50985">
    <property type="entry name" value="RCC1/BLIP-II"/>
    <property type="match status" value="1"/>
</dbReference>
<name>A0A9P7YP21_9HELO</name>
<dbReference type="InterPro" id="IPR058923">
    <property type="entry name" value="RCC1-like_dom"/>
</dbReference>
<feature type="domain" description="RCC1-like" evidence="3">
    <location>
        <begin position="4"/>
        <end position="358"/>
    </location>
</feature>
<evidence type="ECO:0000259" key="3">
    <source>
        <dbReference type="Pfam" id="PF25390"/>
    </source>
</evidence>
<keyword evidence="5" id="KW-1185">Reference proteome</keyword>
<dbReference type="AlphaFoldDB" id="A0A9P7YP21"/>